<organism evidence="1 2">
    <name type="scientific">Paenibacillus lactis</name>
    <dbReference type="NCBI Taxonomy" id="228574"/>
    <lineage>
        <taxon>Bacteria</taxon>
        <taxon>Bacillati</taxon>
        <taxon>Bacillota</taxon>
        <taxon>Bacilli</taxon>
        <taxon>Bacillales</taxon>
        <taxon>Paenibacillaceae</taxon>
        <taxon>Paenibacillus</taxon>
    </lineage>
</organism>
<accession>A0ABS4FIH9</accession>
<protein>
    <submittedName>
        <fullName evidence="1">Uncharacterized protein</fullName>
    </submittedName>
</protein>
<comment type="caution">
    <text evidence="1">The sequence shown here is derived from an EMBL/GenBank/DDBJ whole genome shotgun (WGS) entry which is preliminary data.</text>
</comment>
<proteinExistence type="predicted"/>
<evidence type="ECO:0000313" key="1">
    <source>
        <dbReference type="EMBL" id="MBP1896066.1"/>
    </source>
</evidence>
<dbReference type="Proteomes" id="UP000706926">
    <property type="component" value="Unassembled WGS sequence"/>
</dbReference>
<gene>
    <name evidence="1" type="ORF">J2Z18_005176</name>
</gene>
<reference evidence="1 2" key="1">
    <citation type="submission" date="2021-03" db="EMBL/GenBank/DDBJ databases">
        <title>Genomic Encyclopedia of Type Strains, Phase IV (KMG-IV): sequencing the most valuable type-strain genomes for metagenomic binning, comparative biology and taxonomic classification.</title>
        <authorList>
            <person name="Goeker M."/>
        </authorList>
    </citation>
    <scope>NUCLEOTIDE SEQUENCE [LARGE SCALE GENOMIC DNA]</scope>
    <source>
        <strain evidence="1 2">DSM 15596</strain>
    </source>
</reference>
<sequence>MKEQSLLPNGSIVILKEGEGGADEFDSMLRPWNRS</sequence>
<dbReference type="EMBL" id="JAGGKI010000019">
    <property type="protein sequence ID" value="MBP1896066.1"/>
    <property type="molecule type" value="Genomic_DNA"/>
</dbReference>
<name>A0ABS4FIH9_9BACL</name>
<evidence type="ECO:0000313" key="2">
    <source>
        <dbReference type="Proteomes" id="UP000706926"/>
    </source>
</evidence>
<keyword evidence="2" id="KW-1185">Reference proteome</keyword>